<evidence type="ECO:0000313" key="1">
    <source>
        <dbReference type="EMBL" id="OGC54883.1"/>
    </source>
</evidence>
<comment type="caution">
    <text evidence="1">The sequence shown here is derived from an EMBL/GenBank/DDBJ whole genome shotgun (WGS) entry which is preliminary data.</text>
</comment>
<evidence type="ECO:0000313" key="2">
    <source>
        <dbReference type="Proteomes" id="UP000176504"/>
    </source>
</evidence>
<dbReference type="AlphaFoldDB" id="A0A1F4VDW4"/>
<reference evidence="1 2" key="1">
    <citation type="journal article" date="2016" name="Nat. Commun.">
        <title>Thousands of microbial genomes shed light on interconnected biogeochemical processes in an aquifer system.</title>
        <authorList>
            <person name="Anantharaman K."/>
            <person name="Brown C.T."/>
            <person name="Hug L.A."/>
            <person name="Sharon I."/>
            <person name="Castelle C.J."/>
            <person name="Probst A.J."/>
            <person name="Thomas B.C."/>
            <person name="Singh A."/>
            <person name="Wilkins M.J."/>
            <person name="Karaoz U."/>
            <person name="Brodie E.L."/>
            <person name="Williams K.H."/>
            <person name="Hubbard S.S."/>
            <person name="Banfield J.F."/>
        </authorList>
    </citation>
    <scope>NUCLEOTIDE SEQUENCE [LARGE SCALE GENOMIC DNA]</scope>
</reference>
<organism evidence="1 2">
    <name type="scientific">candidate division WWE3 bacterium RIFCSPLOWO2_01_FULL_41_18</name>
    <dbReference type="NCBI Taxonomy" id="1802625"/>
    <lineage>
        <taxon>Bacteria</taxon>
        <taxon>Katanobacteria</taxon>
    </lineage>
</organism>
<gene>
    <name evidence="1" type="ORF">A3A78_02770</name>
</gene>
<proteinExistence type="predicted"/>
<accession>A0A1F4VDW4</accession>
<protein>
    <submittedName>
        <fullName evidence="1">Uncharacterized protein</fullName>
    </submittedName>
</protein>
<dbReference type="Proteomes" id="UP000176504">
    <property type="component" value="Unassembled WGS sequence"/>
</dbReference>
<dbReference type="EMBL" id="MEVI01000003">
    <property type="protein sequence ID" value="OGC54883.1"/>
    <property type="molecule type" value="Genomic_DNA"/>
</dbReference>
<sequence length="143" mass="16473">MGVGTITLVKSIKDIQFGGQISRSFYDTKIGKWMHETSTDYGPLTKDMIQISMSNNIISHTSGRGSHGETSIDIITNRDRDFVLILSKPYVKRIRRNMLSDIHEKQICLNYLRRIKADVEGWTPVKLYSDLFKETDKILESFQ</sequence>
<name>A0A1F4VDW4_UNCKA</name>